<protein>
    <submittedName>
        <fullName evidence="3">Uncharacterized protein</fullName>
    </submittedName>
</protein>
<feature type="region of interest" description="Disordered" evidence="1">
    <location>
        <begin position="32"/>
        <end position="51"/>
    </location>
</feature>
<evidence type="ECO:0000313" key="3">
    <source>
        <dbReference type="EMBL" id="BAT96319.1"/>
    </source>
</evidence>
<name>A0A0S3SU11_PHAAN</name>
<evidence type="ECO:0000313" key="4">
    <source>
        <dbReference type="Proteomes" id="UP000291084"/>
    </source>
</evidence>
<evidence type="ECO:0000256" key="2">
    <source>
        <dbReference type="SAM" id="SignalP"/>
    </source>
</evidence>
<dbReference type="OrthoDB" id="1915803at2759"/>
<feature type="compositionally biased region" description="Pro residues" evidence="1">
    <location>
        <begin position="37"/>
        <end position="47"/>
    </location>
</feature>
<feature type="chain" id="PRO_5006618515" evidence="2">
    <location>
        <begin position="25"/>
        <end position="185"/>
    </location>
</feature>
<dbReference type="AlphaFoldDB" id="A0A0S3SU11"/>
<proteinExistence type="predicted"/>
<organism evidence="3 4">
    <name type="scientific">Vigna angularis var. angularis</name>
    <dbReference type="NCBI Taxonomy" id="157739"/>
    <lineage>
        <taxon>Eukaryota</taxon>
        <taxon>Viridiplantae</taxon>
        <taxon>Streptophyta</taxon>
        <taxon>Embryophyta</taxon>
        <taxon>Tracheophyta</taxon>
        <taxon>Spermatophyta</taxon>
        <taxon>Magnoliopsida</taxon>
        <taxon>eudicotyledons</taxon>
        <taxon>Gunneridae</taxon>
        <taxon>Pentapetalae</taxon>
        <taxon>rosids</taxon>
        <taxon>fabids</taxon>
        <taxon>Fabales</taxon>
        <taxon>Fabaceae</taxon>
        <taxon>Papilionoideae</taxon>
        <taxon>50 kb inversion clade</taxon>
        <taxon>NPAAA clade</taxon>
        <taxon>indigoferoid/millettioid clade</taxon>
        <taxon>Phaseoleae</taxon>
        <taxon>Vigna</taxon>
    </lineage>
</organism>
<dbReference type="EMBL" id="AP015041">
    <property type="protein sequence ID" value="BAT96319.1"/>
    <property type="molecule type" value="Genomic_DNA"/>
</dbReference>
<sequence length="185" mass="20458">MPTNLTILLFCLLPMLLLFKETHAKTVVAATTTDSPTPAPAPAPAQEPQPNKVTKQPCFYFFLLSCVDFVPVFLFSHSMGALKAVFNHKNVVLVVRRDVQRHSTRNLVCSSARSVVPNVCVFPLEPMATRKYVPATTTGRPKGEDPNALESSNFHNLRFLSIDLKTKKLPKSVLHSLCISINISN</sequence>
<dbReference type="Proteomes" id="UP000291084">
    <property type="component" value="Chromosome 8"/>
</dbReference>
<keyword evidence="2" id="KW-0732">Signal</keyword>
<gene>
    <name evidence="3" type="primary">Vigan.08G323700</name>
    <name evidence="3" type="ORF">VIGAN_08323700</name>
</gene>
<feature type="signal peptide" evidence="2">
    <location>
        <begin position="1"/>
        <end position="24"/>
    </location>
</feature>
<keyword evidence="4" id="KW-1185">Reference proteome</keyword>
<evidence type="ECO:0000256" key="1">
    <source>
        <dbReference type="SAM" id="MobiDB-lite"/>
    </source>
</evidence>
<accession>A0A0S3SU11</accession>
<reference evidence="3 4" key="1">
    <citation type="journal article" date="2015" name="Sci. Rep.">
        <title>The power of single molecule real-time sequencing technology in the de novo assembly of a eukaryotic genome.</title>
        <authorList>
            <person name="Sakai H."/>
            <person name="Naito K."/>
            <person name="Ogiso-Tanaka E."/>
            <person name="Takahashi Y."/>
            <person name="Iseki K."/>
            <person name="Muto C."/>
            <person name="Satou K."/>
            <person name="Teruya K."/>
            <person name="Shiroma A."/>
            <person name="Shimoji M."/>
            <person name="Hirano T."/>
            <person name="Itoh T."/>
            <person name="Kaga A."/>
            <person name="Tomooka N."/>
        </authorList>
    </citation>
    <scope>NUCLEOTIDE SEQUENCE [LARGE SCALE GENOMIC DNA]</scope>
    <source>
        <strain evidence="4">cv. Shumari</strain>
    </source>
</reference>